<dbReference type="Proteomes" id="UP001589643">
    <property type="component" value="Unassembled WGS sequence"/>
</dbReference>
<dbReference type="GO" id="GO:0016787">
    <property type="term" value="F:hydrolase activity"/>
    <property type="evidence" value="ECO:0007669"/>
    <property type="project" value="UniProtKB-KW"/>
</dbReference>
<dbReference type="CDD" id="cd12797">
    <property type="entry name" value="M23_peptidase"/>
    <property type="match status" value="1"/>
</dbReference>
<gene>
    <name evidence="2" type="ORF">AB7P39_05765</name>
</gene>
<keyword evidence="2" id="KW-0378">Hydrolase</keyword>
<dbReference type="SUPFAM" id="SSF51261">
    <property type="entry name" value="Duplicated hybrid motif"/>
    <property type="match status" value="1"/>
</dbReference>
<evidence type="ECO:0000259" key="1">
    <source>
        <dbReference type="Pfam" id="PF01551"/>
    </source>
</evidence>
<reference evidence="2 3" key="1">
    <citation type="submission" date="2024-08" db="EMBL/GenBank/DDBJ databases">
        <title>Heavy metals resistant antinobacteria isolated from wastewater.</title>
        <authorList>
            <person name="Roman Ponce B."/>
            <person name="Blanco Mercado M.A."/>
            <person name="Avila Aldana I.N."/>
            <person name="Morales Arrieta S."/>
        </authorList>
    </citation>
    <scope>NUCLEOTIDE SEQUENCE [LARGE SCALE GENOMIC DNA]</scope>
    <source>
        <strain evidence="3">sma-1</strain>
    </source>
</reference>
<feature type="domain" description="M23ase beta-sheet core" evidence="1">
    <location>
        <begin position="28"/>
        <end position="123"/>
    </location>
</feature>
<sequence>MTTAYWREYWSNPRRRSNPFVGTGAGQHRAEDIAKVGNSFDVPALRSGRVAQVSHQYELGHWFSVDVGNGRFDIYCHMQRDSFPSAGSPVIAGQVIGQMADGPRSAETTGIAWTGPQIHFVISDSALGATRPHAAFDPRPIIAAILGMPSDPTITPEDEDLPMNIQLILHVPTNKLILIDHLNRTMRDLGNSATDPTRAYYASKPYTRAVDRGTTVPAGAVVWQDLVRVSPTNPNGEYRYI</sequence>
<name>A0ABV5EQW1_9MICO</name>
<keyword evidence="3" id="KW-1185">Reference proteome</keyword>
<proteinExistence type="predicted"/>
<protein>
    <submittedName>
        <fullName evidence="2">M23 family metallopeptidase</fullName>
        <ecNumber evidence="2">3.4.-.-</ecNumber>
    </submittedName>
</protein>
<dbReference type="RefSeq" id="WP_378717586.1">
    <property type="nucleotide sequence ID" value="NZ_JBHLHV010000001.1"/>
</dbReference>
<dbReference type="InterPro" id="IPR011055">
    <property type="entry name" value="Dup_hybrid_motif"/>
</dbReference>
<accession>A0ABV5EQW1</accession>
<evidence type="ECO:0000313" key="3">
    <source>
        <dbReference type="Proteomes" id="UP001589643"/>
    </source>
</evidence>
<dbReference type="EC" id="3.4.-.-" evidence="2"/>
<dbReference type="Gene3D" id="2.70.70.10">
    <property type="entry name" value="Glucose Permease (Domain IIA)"/>
    <property type="match status" value="1"/>
</dbReference>
<dbReference type="Pfam" id="PF01551">
    <property type="entry name" value="Peptidase_M23"/>
    <property type="match status" value="1"/>
</dbReference>
<dbReference type="EMBL" id="JBHLHV010000001">
    <property type="protein sequence ID" value="MFB8892352.1"/>
    <property type="molecule type" value="Genomic_DNA"/>
</dbReference>
<organism evidence="2 3">
    <name type="scientific">Microbacterium plantarum</name>
    <dbReference type="NCBI Taxonomy" id="1816425"/>
    <lineage>
        <taxon>Bacteria</taxon>
        <taxon>Bacillati</taxon>
        <taxon>Actinomycetota</taxon>
        <taxon>Actinomycetes</taxon>
        <taxon>Micrococcales</taxon>
        <taxon>Microbacteriaceae</taxon>
        <taxon>Microbacterium</taxon>
    </lineage>
</organism>
<evidence type="ECO:0000313" key="2">
    <source>
        <dbReference type="EMBL" id="MFB8892352.1"/>
    </source>
</evidence>
<comment type="caution">
    <text evidence="2">The sequence shown here is derived from an EMBL/GenBank/DDBJ whole genome shotgun (WGS) entry which is preliminary data.</text>
</comment>
<dbReference type="InterPro" id="IPR016047">
    <property type="entry name" value="M23ase_b-sheet_dom"/>
</dbReference>